<keyword evidence="2" id="KW-0732">Signal</keyword>
<accession>A0ABV8NR55</accession>
<evidence type="ECO:0000313" key="3">
    <source>
        <dbReference type="EMBL" id="MFC4199490.1"/>
    </source>
</evidence>
<protein>
    <submittedName>
        <fullName evidence="3">Spy/CpxP family protein refolding chaperone</fullName>
    </submittedName>
</protein>
<feature type="compositionally biased region" description="Low complexity" evidence="1">
    <location>
        <begin position="201"/>
        <end position="216"/>
    </location>
</feature>
<gene>
    <name evidence="3" type="ORF">ACFOY1_00870</name>
</gene>
<evidence type="ECO:0000256" key="2">
    <source>
        <dbReference type="SAM" id="SignalP"/>
    </source>
</evidence>
<comment type="caution">
    <text evidence="3">The sequence shown here is derived from an EMBL/GenBank/DDBJ whole genome shotgun (WGS) entry which is preliminary data.</text>
</comment>
<dbReference type="RefSeq" id="WP_217962817.1">
    <property type="nucleotide sequence ID" value="NZ_JAHTBN010000001.1"/>
</dbReference>
<feature type="chain" id="PRO_5046831267" evidence="2">
    <location>
        <begin position="28"/>
        <end position="216"/>
    </location>
</feature>
<organism evidence="3 4">
    <name type="scientific">Candidimonas humi</name>
    <dbReference type="NCBI Taxonomy" id="683355"/>
    <lineage>
        <taxon>Bacteria</taxon>
        <taxon>Pseudomonadati</taxon>
        <taxon>Pseudomonadota</taxon>
        <taxon>Betaproteobacteria</taxon>
        <taxon>Burkholderiales</taxon>
        <taxon>Alcaligenaceae</taxon>
        <taxon>Candidimonas</taxon>
    </lineage>
</organism>
<proteinExistence type="predicted"/>
<feature type="signal peptide" evidence="2">
    <location>
        <begin position="1"/>
        <end position="27"/>
    </location>
</feature>
<keyword evidence="4" id="KW-1185">Reference proteome</keyword>
<reference evidence="4" key="1">
    <citation type="journal article" date="2019" name="Int. J. Syst. Evol. Microbiol.">
        <title>The Global Catalogue of Microorganisms (GCM) 10K type strain sequencing project: providing services to taxonomists for standard genome sequencing and annotation.</title>
        <authorList>
            <consortium name="The Broad Institute Genomics Platform"/>
            <consortium name="The Broad Institute Genome Sequencing Center for Infectious Disease"/>
            <person name="Wu L."/>
            <person name="Ma J."/>
        </authorList>
    </citation>
    <scope>NUCLEOTIDE SEQUENCE [LARGE SCALE GENOMIC DNA]</scope>
    <source>
        <strain evidence="4">LMG 24813</strain>
    </source>
</reference>
<evidence type="ECO:0000313" key="4">
    <source>
        <dbReference type="Proteomes" id="UP001595848"/>
    </source>
</evidence>
<feature type="region of interest" description="Disordered" evidence="1">
    <location>
        <begin position="176"/>
        <end position="216"/>
    </location>
</feature>
<evidence type="ECO:0000256" key="1">
    <source>
        <dbReference type="SAM" id="MobiDB-lite"/>
    </source>
</evidence>
<dbReference type="Proteomes" id="UP001595848">
    <property type="component" value="Unassembled WGS sequence"/>
</dbReference>
<dbReference type="EMBL" id="JBHSBV010000001">
    <property type="protein sequence ID" value="MFC4199490.1"/>
    <property type="molecule type" value="Genomic_DNA"/>
</dbReference>
<dbReference type="Pfam" id="PF07813">
    <property type="entry name" value="LTXXQ"/>
    <property type="match status" value="1"/>
</dbReference>
<feature type="compositionally biased region" description="Basic and acidic residues" evidence="1">
    <location>
        <begin position="176"/>
        <end position="185"/>
    </location>
</feature>
<name>A0ABV8NR55_9BURK</name>
<dbReference type="InterPro" id="IPR012899">
    <property type="entry name" value="LTXXQ"/>
</dbReference>
<sequence length="216" mass="23200">MQYLKTPVQAAIAAVAAAFAMQGAAMAAPAAEAPAQGPAMTAQHQAAPGMHGHGHMRHHHQMRAALWVPGYGPVGHDLLKSLKLTDTQNKLVADAQAAQKSAMKERFELMKKERKEYWDGLKAGKLDPHAAVQQSDAAMQKGLAVRQDVTKKWLAVWDALDATQQKQVAAYLKGRADGHKGGHHEQFRHRPQHGGWHGHAAPKSPAATQAPATPAS</sequence>